<evidence type="ECO:0000256" key="8">
    <source>
        <dbReference type="ARBA" id="ARBA00023277"/>
    </source>
</evidence>
<dbReference type="KEGG" id="uru:DSM104443_02104"/>
<organism evidence="12 13">
    <name type="scientific">Usitatibacter rugosus</name>
    <dbReference type="NCBI Taxonomy" id="2732067"/>
    <lineage>
        <taxon>Bacteria</taxon>
        <taxon>Pseudomonadati</taxon>
        <taxon>Pseudomonadota</taxon>
        <taxon>Betaproteobacteria</taxon>
        <taxon>Nitrosomonadales</taxon>
        <taxon>Usitatibacteraceae</taxon>
        <taxon>Usitatibacter</taxon>
    </lineage>
</organism>
<feature type="site" description="Could play a key role in the communication between the regulatory and the substrate sites" evidence="9">
    <location>
        <position position="89"/>
    </location>
</feature>
<dbReference type="UniPathway" id="UPA00164"/>
<feature type="domain" description="Nucleotidyl transferase" evidence="10">
    <location>
        <begin position="37"/>
        <end position="305"/>
    </location>
</feature>
<comment type="catalytic activity">
    <reaction evidence="9">
        <text>alpha-D-glucose 1-phosphate + ATP + H(+) = ADP-alpha-D-glucose + diphosphate</text>
        <dbReference type="Rhea" id="RHEA:12120"/>
        <dbReference type="ChEBI" id="CHEBI:15378"/>
        <dbReference type="ChEBI" id="CHEBI:30616"/>
        <dbReference type="ChEBI" id="CHEBI:33019"/>
        <dbReference type="ChEBI" id="CHEBI:57498"/>
        <dbReference type="ChEBI" id="CHEBI:58601"/>
        <dbReference type="EC" id="2.7.7.27"/>
    </reaction>
</comment>
<evidence type="ECO:0000256" key="5">
    <source>
        <dbReference type="ARBA" id="ARBA00022741"/>
    </source>
</evidence>
<evidence type="ECO:0000256" key="3">
    <source>
        <dbReference type="ARBA" id="ARBA00022679"/>
    </source>
</evidence>
<evidence type="ECO:0000313" key="13">
    <source>
        <dbReference type="Proteomes" id="UP000501534"/>
    </source>
</evidence>
<feature type="domain" description="Glucose-1-phosphate adenylyltransferase/Bifunctional protein GlmU-like C-terminal hexapeptide" evidence="11">
    <location>
        <begin position="328"/>
        <end position="431"/>
    </location>
</feature>
<evidence type="ECO:0000256" key="2">
    <source>
        <dbReference type="ARBA" id="ARBA00022600"/>
    </source>
</evidence>
<evidence type="ECO:0000256" key="6">
    <source>
        <dbReference type="ARBA" id="ARBA00022840"/>
    </source>
</evidence>
<name>A0A6M4GXC6_9PROT</name>
<comment type="pathway">
    <text evidence="9">Glycan biosynthesis; glycogen biosynthesis.</text>
</comment>
<dbReference type="NCBIfam" id="TIGR02091">
    <property type="entry name" value="glgC"/>
    <property type="match status" value="1"/>
</dbReference>
<dbReference type="PROSITE" id="PS00809">
    <property type="entry name" value="ADP_GLC_PYROPHOSPH_2"/>
    <property type="match status" value="1"/>
</dbReference>
<feature type="binding site" evidence="9">
    <location>
        <position position="128"/>
    </location>
    <ligand>
        <name>alpha-D-glucose 1-phosphate</name>
        <dbReference type="ChEBI" id="CHEBI:58601"/>
    </ligand>
</feature>
<evidence type="ECO:0000256" key="9">
    <source>
        <dbReference type="HAMAP-Rule" id="MF_00624"/>
    </source>
</evidence>
<dbReference type="EMBL" id="CP053069">
    <property type="protein sequence ID" value="QJR11033.1"/>
    <property type="molecule type" value="Genomic_DNA"/>
</dbReference>
<comment type="function">
    <text evidence="9">Involved in the biosynthesis of ADP-glucose, a building block required for the elongation reactions to produce glycogen. Catalyzes the reaction between ATP and alpha-D-glucose 1-phosphate (G1P) to produce pyrophosphate and ADP-Glc.</text>
</comment>
<accession>A0A6M4GXC6</accession>
<dbReference type="SUPFAM" id="SSF51161">
    <property type="entry name" value="Trimeric LpxA-like enzymes"/>
    <property type="match status" value="1"/>
</dbReference>
<evidence type="ECO:0000259" key="10">
    <source>
        <dbReference type="Pfam" id="PF00483"/>
    </source>
</evidence>
<dbReference type="Pfam" id="PF24894">
    <property type="entry name" value="Hexapep_GlmU"/>
    <property type="match status" value="1"/>
</dbReference>
<dbReference type="CDD" id="cd04651">
    <property type="entry name" value="LbH_G1P_AT_C"/>
    <property type="match status" value="1"/>
</dbReference>
<dbReference type="PROSITE" id="PS00808">
    <property type="entry name" value="ADP_GLC_PYROPHOSPH_1"/>
    <property type="match status" value="1"/>
</dbReference>
<dbReference type="GO" id="GO:0005978">
    <property type="term" value="P:glycogen biosynthetic process"/>
    <property type="evidence" value="ECO:0007669"/>
    <property type="project" value="UniProtKB-UniRule"/>
</dbReference>
<dbReference type="InterPro" id="IPR029044">
    <property type="entry name" value="Nucleotide-diphossugar_trans"/>
</dbReference>
<dbReference type="PANTHER" id="PTHR43523:SF2">
    <property type="entry name" value="GLUCOSE-1-PHOSPHATE ADENYLYLTRANSFERASE"/>
    <property type="match status" value="1"/>
</dbReference>
<dbReference type="HAMAP" id="MF_00624">
    <property type="entry name" value="GlgC"/>
    <property type="match status" value="1"/>
</dbReference>
<dbReference type="AlphaFoldDB" id="A0A6M4GXC6"/>
<dbReference type="InterPro" id="IPR056818">
    <property type="entry name" value="GlmU/GlgC-like_hexapep"/>
</dbReference>
<dbReference type="Gene3D" id="2.160.10.10">
    <property type="entry name" value="Hexapeptide repeat proteins"/>
    <property type="match status" value="1"/>
</dbReference>
<dbReference type="InterPro" id="IPR005836">
    <property type="entry name" value="ADP_Glu_pyroP_CS"/>
</dbReference>
<feature type="binding site" evidence="9">
    <location>
        <position position="193"/>
    </location>
    <ligand>
        <name>alpha-D-glucose 1-phosphate</name>
        <dbReference type="ChEBI" id="CHEBI:58601"/>
    </ligand>
</feature>
<reference evidence="12 13" key="1">
    <citation type="submission" date="2020-04" db="EMBL/GenBank/DDBJ databases">
        <title>Usitatibacter rugosus gen. nov., sp. nov. and Usitatibacter palustris sp. nov., novel members of Usitatibacteraceae fam. nov. within the order Nitrosomonadales isolated from soil.</title>
        <authorList>
            <person name="Huber K.J."/>
            <person name="Neumann-Schaal M."/>
            <person name="Geppert A."/>
            <person name="Luckner M."/>
            <person name="Wanner G."/>
            <person name="Overmann J."/>
        </authorList>
    </citation>
    <scope>NUCLEOTIDE SEQUENCE [LARGE SCALE GENOMIC DNA]</scope>
    <source>
        <strain evidence="12 13">0125_3</strain>
    </source>
</reference>
<dbReference type="InterPro" id="IPR011831">
    <property type="entry name" value="ADP-Glc_PPase"/>
</dbReference>
<dbReference type="NCBIfam" id="NF002023">
    <property type="entry name" value="PRK00844.1"/>
    <property type="match status" value="1"/>
</dbReference>
<comment type="subunit">
    <text evidence="9">Homotetramer.</text>
</comment>
<keyword evidence="4 9" id="KW-0548">Nucleotidyltransferase</keyword>
<dbReference type="CDD" id="cd02508">
    <property type="entry name" value="ADP_Glucose_PP"/>
    <property type="match status" value="1"/>
</dbReference>
<keyword evidence="7 9" id="KW-0320">Glycogen biosynthesis</keyword>
<evidence type="ECO:0000256" key="1">
    <source>
        <dbReference type="ARBA" id="ARBA00010443"/>
    </source>
</evidence>
<evidence type="ECO:0000256" key="7">
    <source>
        <dbReference type="ARBA" id="ARBA00023056"/>
    </source>
</evidence>
<dbReference type="Proteomes" id="UP000501534">
    <property type="component" value="Chromosome"/>
</dbReference>
<feature type="site" description="Could play a key role in the communication between the regulatory and the substrate sites" evidence="9">
    <location>
        <position position="127"/>
    </location>
</feature>
<dbReference type="PANTHER" id="PTHR43523">
    <property type="entry name" value="GLUCOSE-1-PHOSPHATE ADENYLYLTRANSFERASE-RELATED"/>
    <property type="match status" value="1"/>
</dbReference>
<keyword evidence="2 9" id="KW-0321">Glycogen metabolism</keyword>
<dbReference type="GO" id="GO:0008878">
    <property type="term" value="F:glucose-1-phosphate adenylyltransferase activity"/>
    <property type="evidence" value="ECO:0007669"/>
    <property type="project" value="UniProtKB-UniRule"/>
</dbReference>
<evidence type="ECO:0000256" key="4">
    <source>
        <dbReference type="ARBA" id="ARBA00022695"/>
    </source>
</evidence>
<sequence>MGGPAMNLADPQAGYGLHRQYVADRPSMAHLARQTLTIVLAGGRGSRLGPLTDWRAKPAVPFGGKFRIIDFALSNCLNSGIRRIGIATQYKAQSLIHHLQRGWSFLDGRFNEFIELLPAQQRITADWYRGTADAVHQNLDILRRHGPKLVLILAGDHIYKMDYARMIDEHVSRRADMTVGCVEVPVAEASAFGVMEVDDQFRVTAFREKPKDPKPMPHDPSRVLASMGIYVFGAEFLYEQLIRDAEDESSSHDFGTDIIPRLVAAKGSVWAHRLRDSSVQVTDGEPYWRDVGTIDAFWDANMELTRVTPALDLYDQDWPIWTYQEQLPPAKFVFDGSDRRGSAVDSLVSGGCIVSGSTVRQSLLFSSVRIEDYCEVEEAVILPNVEVGRGAALRRVVVDKGAKIPPKMRIGFDPVEDAKRFHVTDKGITLVTPEMLGQQLHHLK</sequence>
<keyword evidence="8 9" id="KW-0119">Carbohydrate metabolism</keyword>
<dbReference type="NCBIfam" id="NF001947">
    <property type="entry name" value="PRK00725.1"/>
    <property type="match status" value="1"/>
</dbReference>
<keyword evidence="3 9" id="KW-0808">Transferase</keyword>
<keyword evidence="5 9" id="KW-0547">Nucleotide-binding</keyword>
<dbReference type="Pfam" id="PF00483">
    <property type="entry name" value="NTP_transferase"/>
    <property type="match status" value="1"/>
</dbReference>
<keyword evidence="13" id="KW-1185">Reference proteome</keyword>
<dbReference type="GO" id="GO:0005524">
    <property type="term" value="F:ATP binding"/>
    <property type="evidence" value="ECO:0007669"/>
    <property type="project" value="UniProtKB-KW"/>
</dbReference>
<dbReference type="PROSITE" id="PS00810">
    <property type="entry name" value="ADP_GLC_PYROPHOSPH_3"/>
    <property type="match status" value="1"/>
</dbReference>
<evidence type="ECO:0000259" key="11">
    <source>
        <dbReference type="Pfam" id="PF24894"/>
    </source>
</evidence>
<feature type="binding site" evidence="9">
    <location>
        <position position="226"/>
    </location>
    <ligand>
        <name>alpha-D-glucose 1-phosphate</name>
        <dbReference type="ChEBI" id="CHEBI:58601"/>
    </ligand>
</feature>
<dbReference type="SUPFAM" id="SSF53448">
    <property type="entry name" value="Nucleotide-diphospho-sugar transferases"/>
    <property type="match status" value="1"/>
</dbReference>
<keyword evidence="6 9" id="KW-0067">ATP-binding</keyword>
<dbReference type="EC" id="2.7.7.27" evidence="9"/>
<dbReference type="InterPro" id="IPR023049">
    <property type="entry name" value="GlgC_bac"/>
</dbReference>
<feature type="binding site" evidence="9">
    <location>
        <begin position="208"/>
        <end position="209"/>
    </location>
    <ligand>
        <name>alpha-D-glucose 1-phosphate</name>
        <dbReference type="ChEBI" id="CHEBI:58601"/>
    </ligand>
</feature>
<gene>
    <name evidence="9 12" type="primary">glgC</name>
    <name evidence="12" type="ORF">DSM104443_02104</name>
</gene>
<dbReference type="InterPro" id="IPR005835">
    <property type="entry name" value="NTP_transferase_dom"/>
</dbReference>
<dbReference type="InterPro" id="IPR011004">
    <property type="entry name" value="Trimer_LpxA-like_sf"/>
</dbReference>
<protein>
    <recommendedName>
        <fullName evidence="9">Glucose-1-phosphate adenylyltransferase</fullName>
        <ecNumber evidence="9">2.7.7.27</ecNumber>
    </recommendedName>
    <alternativeName>
        <fullName evidence="9">ADP-glucose pyrophosphorylase</fullName>
        <shortName evidence="9">ADPGlc PPase</shortName>
    </alternativeName>
    <alternativeName>
        <fullName evidence="9">ADP-glucose synthase</fullName>
    </alternativeName>
</protein>
<proteinExistence type="inferred from homology"/>
<dbReference type="Gene3D" id="3.90.550.10">
    <property type="entry name" value="Spore Coat Polysaccharide Biosynthesis Protein SpsA, Chain A"/>
    <property type="match status" value="1"/>
</dbReference>
<evidence type="ECO:0000313" key="12">
    <source>
        <dbReference type="EMBL" id="QJR11033.1"/>
    </source>
</evidence>
<comment type="similarity">
    <text evidence="1 9">Belongs to the bacterial/plant glucose-1-phosphate adenylyltransferase family.</text>
</comment>